<keyword evidence="2" id="KW-1185">Reference proteome</keyword>
<sequence length="70" mass="7902">MIEKDCAIELQRHALAAIRELSMLLNKCQGNCSADRFEQLRDGVGRSIGQIQMGILEVVIEEFPELDDLQ</sequence>
<evidence type="ECO:0000313" key="2">
    <source>
        <dbReference type="Proteomes" id="UP000433309"/>
    </source>
</evidence>
<comment type="caution">
    <text evidence="1">The sequence shown here is derived from an EMBL/GenBank/DDBJ whole genome shotgun (WGS) entry which is preliminary data.</text>
</comment>
<name>A0A6I2KY67_9BURK</name>
<dbReference type="RefSeq" id="WP_154376402.1">
    <property type="nucleotide sequence ID" value="NZ_WKJK01000005.1"/>
</dbReference>
<dbReference type="Proteomes" id="UP000433309">
    <property type="component" value="Unassembled WGS sequence"/>
</dbReference>
<dbReference type="EMBL" id="WKJK01000005">
    <property type="protein sequence ID" value="MRW90693.1"/>
    <property type="molecule type" value="Genomic_DNA"/>
</dbReference>
<protein>
    <submittedName>
        <fullName evidence="1">Uncharacterized protein</fullName>
    </submittedName>
</protein>
<reference evidence="1 2" key="1">
    <citation type="submission" date="2019-11" db="EMBL/GenBank/DDBJ databases">
        <title>Novel species isolated from a subtropical stream in China.</title>
        <authorList>
            <person name="Lu H."/>
        </authorList>
    </citation>
    <scope>NUCLEOTIDE SEQUENCE [LARGE SCALE GENOMIC DNA]</scope>
    <source>
        <strain evidence="1 2">FT80W</strain>
    </source>
</reference>
<gene>
    <name evidence="1" type="ORF">GJ699_11900</name>
</gene>
<organism evidence="1 2">
    <name type="scientific">Duganella guangzhouensis</name>
    <dbReference type="NCBI Taxonomy" id="2666084"/>
    <lineage>
        <taxon>Bacteria</taxon>
        <taxon>Pseudomonadati</taxon>
        <taxon>Pseudomonadota</taxon>
        <taxon>Betaproteobacteria</taxon>
        <taxon>Burkholderiales</taxon>
        <taxon>Oxalobacteraceae</taxon>
        <taxon>Telluria group</taxon>
        <taxon>Duganella</taxon>
    </lineage>
</organism>
<accession>A0A6I2KY67</accession>
<evidence type="ECO:0000313" key="1">
    <source>
        <dbReference type="EMBL" id="MRW90693.1"/>
    </source>
</evidence>
<dbReference type="AlphaFoldDB" id="A0A6I2KY67"/>
<proteinExistence type="predicted"/>